<proteinExistence type="predicted"/>
<dbReference type="EMBL" id="CP029550">
    <property type="protein sequence ID" value="AWN43769.1"/>
    <property type="molecule type" value="Genomic_DNA"/>
</dbReference>
<organism evidence="1 2">
    <name type="scientific">Methylobacterium durans</name>
    <dbReference type="NCBI Taxonomy" id="2202825"/>
    <lineage>
        <taxon>Bacteria</taxon>
        <taxon>Pseudomonadati</taxon>
        <taxon>Pseudomonadota</taxon>
        <taxon>Alphaproteobacteria</taxon>
        <taxon>Hyphomicrobiales</taxon>
        <taxon>Methylobacteriaceae</taxon>
        <taxon>Methylobacterium</taxon>
    </lineage>
</organism>
<name>A0A2U8WCI2_9HYPH</name>
<gene>
    <name evidence="1" type="ORF">DK389_28715</name>
</gene>
<dbReference type="KEGG" id="mets:DK389_28715"/>
<dbReference type="RefSeq" id="WP_109894886.1">
    <property type="nucleotide sequence ID" value="NZ_CP029550.1"/>
</dbReference>
<keyword evidence="2" id="KW-1185">Reference proteome</keyword>
<dbReference type="AlphaFoldDB" id="A0A2U8WCI2"/>
<accession>A0A2U8WCI2</accession>
<protein>
    <submittedName>
        <fullName evidence="1">Uncharacterized protein</fullName>
    </submittedName>
</protein>
<evidence type="ECO:0000313" key="2">
    <source>
        <dbReference type="Proteomes" id="UP000245926"/>
    </source>
</evidence>
<dbReference type="OrthoDB" id="7996603at2"/>
<evidence type="ECO:0000313" key="1">
    <source>
        <dbReference type="EMBL" id="AWN43769.1"/>
    </source>
</evidence>
<sequence length="120" mass="13776">MTAAPPWREITPDDYHHARAFRDLDPIQAWIAQEGIVKDLLQGQLDGAHRLRLVLREAVDLKPHTKPDPRWFFSYDVGASMISMAEEIVIEFRIGRREVVMMPRGPDYQPRGAGWAGGRR</sequence>
<dbReference type="Proteomes" id="UP000245926">
    <property type="component" value="Chromosome"/>
</dbReference>
<reference evidence="2" key="1">
    <citation type="submission" date="2018-05" db="EMBL/GenBank/DDBJ databases">
        <title>Complete Genome Sequence of Methylobacterium sp. 17SD2-17.</title>
        <authorList>
            <person name="Srinivasan S."/>
        </authorList>
    </citation>
    <scope>NUCLEOTIDE SEQUENCE [LARGE SCALE GENOMIC DNA]</scope>
    <source>
        <strain evidence="2">17SD2-17</strain>
    </source>
</reference>